<dbReference type="RefSeq" id="WP_380594514.1">
    <property type="nucleotide sequence ID" value="NZ_JBHSDU010000001.1"/>
</dbReference>
<dbReference type="NCBIfam" id="NF005089">
    <property type="entry name" value="PRK06522.1-4"/>
    <property type="match status" value="1"/>
</dbReference>
<dbReference type="GO" id="GO:0008677">
    <property type="term" value="F:2-dehydropantoate 2-reductase activity"/>
    <property type="evidence" value="ECO:0007669"/>
    <property type="project" value="UniProtKB-EC"/>
</dbReference>
<keyword evidence="11" id="KW-1185">Reference proteome</keyword>
<gene>
    <name evidence="10" type="ORF">ACFPN2_02170</name>
</gene>
<dbReference type="PANTHER" id="PTHR21708:SF45">
    <property type="entry name" value="2-DEHYDROPANTOATE 2-REDUCTASE"/>
    <property type="match status" value="1"/>
</dbReference>
<accession>A0ABV8SLG1</accession>
<dbReference type="PANTHER" id="PTHR21708">
    <property type="entry name" value="PROBABLE 2-DEHYDROPANTOATE 2-REDUCTASE"/>
    <property type="match status" value="1"/>
</dbReference>
<evidence type="ECO:0000313" key="10">
    <source>
        <dbReference type="EMBL" id="MFC4307875.1"/>
    </source>
</evidence>
<evidence type="ECO:0000259" key="8">
    <source>
        <dbReference type="Pfam" id="PF02558"/>
    </source>
</evidence>
<comment type="catalytic activity">
    <reaction evidence="7">
        <text>(R)-pantoate + NADP(+) = 2-dehydropantoate + NADPH + H(+)</text>
        <dbReference type="Rhea" id="RHEA:16233"/>
        <dbReference type="ChEBI" id="CHEBI:11561"/>
        <dbReference type="ChEBI" id="CHEBI:15378"/>
        <dbReference type="ChEBI" id="CHEBI:15980"/>
        <dbReference type="ChEBI" id="CHEBI:57783"/>
        <dbReference type="ChEBI" id="CHEBI:58349"/>
        <dbReference type="EC" id="1.1.1.169"/>
    </reaction>
</comment>
<proteinExistence type="predicted"/>
<evidence type="ECO:0000259" key="9">
    <source>
        <dbReference type="Pfam" id="PF08546"/>
    </source>
</evidence>
<evidence type="ECO:0000256" key="5">
    <source>
        <dbReference type="ARBA" id="ARBA00023002"/>
    </source>
</evidence>
<feature type="domain" description="Ketopantoate reductase N-terminal" evidence="8">
    <location>
        <begin position="3"/>
        <end position="167"/>
    </location>
</feature>
<dbReference type="Pfam" id="PF08546">
    <property type="entry name" value="ApbA_C"/>
    <property type="match status" value="1"/>
</dbReference>
<evidence type="ECO:0000256" key="1">
    <source>
        <dbReference type="ARBA" id="ARBA00004994"/>
    </source>
</evidence>
<comment type="caution">
    <text evidence="10">The sequence shown here is derived from an EMBL/GenBank/DDBJ whole genome shotgun (WGS) entry which is preliminary data.</text>
</comment>
<comment type="pathway">
    <text evidence="1">Cofactor biosynthesis; (R)-pantothenate biosynthesis; (R)-pantoate from 3-methyl-2-oxobutanoate: step 2/2.</text>
</comment>
<dbReference type="EC" id="1.1.1.169" evidence="2"/>
<evidence type="ECO:0000256" key="6">
    <source>
        <dbReference type="ARBA" id="ARBA00032024"/>
    </source>
</evidence>
<evidence type="ECO:0000256" key="2">
    <source>
        <dbReference type="ARBA" id="ARBA00013014"/>
    </source>
</evidence>
<dbReference type="EMBL" id="JBHSDU010000001">
    <property type="protein sequence ID" value="MFC4307875.1"/>
    <property type="molecule type" value="Genomic_DNA"/>
</dbReference>
<keyword evidence="4" id="KW-0566">Pantothenate biosynthesis</keyword>
<protein>
    <recommendedName>
        <fullName evidence="3">2-dehydropantoate 2-reductase</fullName>
        <ecNumber evidence="2">1.1.1.169</ecNumber>
    </recommendedName>
    <alternativeName>
        <fullName evidence="6">Ketopantoate reductase</fullName>
    </alternativeName>
</protein>
<dbReference type="InterPro" id="IPR036291">
    <property type="entry name" value="NAD(P)-bd_dom_sf"/>
</dbReference>
<dbReference type="Proteomes" id="UP001595904">
    <property type="component" value="Unassembled WGS sequence"/>
</dbReference>
<dbReference type="InterPro" id="IPR013328">
    <property type="entry name" value="6PGD_dom2"/>
</dbReference>
<evidence type="ECO:0000256" key="3">
    <source>
        <dbReference type="ARBA" id="ARBA00019465"/>
    </source>
</evidence>
<feature type="domain" description="Ketopantoate reductase C-terminal" evidence="9">
    <location>
        <begin position="197"/>
        <end position="315"/>
    </location>
</feature>
<dbReference type="InterPro" id="IPR008927">
    <property type="entry name" value="6-PGluconate_DH-like_C_sf"/>
</dbReference>
<keyword evidence="5 10" id="KW-0560">Oxidoreductase</keyword>
<evidence type="ECO:0000313" key="11">
    <source>
        <dbReference type="Proteomes" id="UP001595904"/>
    </source>
</evidence>
<evidence type="ECO:0000256" key="4">
    <source>
        <dbReference type="ARBA" id="ARBA00022655"/>
    </source>
</evidence>
<organism evidence="10 11">
    <name type="scientific">Steroidobacter flavus</name>
    <dbReference type="NCBI Taxonomy" id="1842136"/>
    <lineage>
        <taxon>Bacteria</taxon>
        <taxon>Pseudomonadati</taxon>
        <taxon>Pseudomonadota</taxon>
        <taxon>Gammaproteobacteria</taxon>
        <taxon>Steroidobacterales</taxon>
        <taxon>Steroidobacteraceae</taxon>
        <taxon>Steroidobacter</taxon>
    </lineage>
</organism>
<dbReference type="Gene3D" id="1.10.1040.10">
    <property type="entry name" value="N-(1-d-carboxylethyl)-l-norvaline Dehydrogenase, domain 2"/>
    <property type="match status" value="1"/>
</dbReference>
<reference evidence="11" key="1">
    <citation type="journal article" date="2019" name="Int. J. Syst. Evol. Microbiol.">
        <title>The Global Catalogue of Microorganisms (GCM) 10K type strain sequencing project: providing services to taxonomists for standard genome sequencing and annotation.</title>
        <authorList>
            <consortium name="The Broad Institute Genomics Platform"/>
            <consortium name="The Broad Institute Genome Sequencing Center for Infectious Disease"/>
            <person name="Wu L."/>
            <person name="Ma J."/>
        </authorList>
    </citation>
    <scope>NUCLEOTIDE SEQUENCE [LARGE SCALE GENOMIC DNA]</scope>
    <source>
        <strain evidence="11">CGMCC 1.10759</strain>
    </source>
</reference>
<dbReference type="InterPro" id="IPR051402">
    <property type="entry name" value="KPR-Related"/>
</dbReference>
<sequence>MRVAIVGAGAIGTWLGVRLANAGLDVSVLARGETLAAVREQGLRLVIGGATRVARVNASDRAADLGKQDVVVLAVKGQALAGVAESVAALLGEQTTILSAMNGVPWWFFHGLPVTYAGTSLRSVDPDGRVTRLMPPARVLGGVVHASCSVQTPGCSIHKSGNGLIIGEPGGGTSARLEAVVAALRAAEFDVTISPQIQKDIWYKLWGNMTMNPISALTGATCDLILDDPLVSGFILRVMAEAAEIGSRIGCPIAESGEARMTVTRKLGAFKTSMLQDAEAGRSLEIDALVAAPCEIGRLVGVETPNMDALHGLIRLFGRPERSK</sequence>
<dbReference type="InterPro" id="IPR013752">
    <property type="entry name" value="KPA_reductase"/>
</dbReference>
<evidence type="ECO:0000256" key="7">
    <source>
        <dbReference type="ARBA" id="ARBA00048793"/>
    </source>
</evidence>
<dbReference type="Pfam" id="PF02558">
    <property type="entry name" value="ApbA"/>
    <property type="match status" value="1"/>
</dbReference>
<dbReference type="Gene3D" id="3.40.50.720">
    <property type="entry name" value="NAD(P)-binding Rossmann-like Domain"/>
    <property type="match status" value="1"/>
</dbReference>
<dbReference type="SUPFAM" id="SSF48179">
    <property type="entry name" value="6-phosphogluconate dehydrogenase C-terminal domain-like"/>
    <property type="match status" value="1"/>
</dbReference>
<name>A0ABV8SLG1_9GAMM</name>
<dbReference type="SUPFAM" id="SSF51735">
    <property type="entry name" value="NAD(P)-binding Rossmann-fold domains"/>
    <property type="match status" value="1"/>
</dbReference>
<dbReference type="InterPro" id="IPR013332">
    <property type="entry name" value="KPR_N"/>
</dbReference>